<dbReference type="Gene3D" id="3.40.50.1820">
    <property type="entry name" value="alpha/beta hydrolase"/>
    <property type="match status" value="1"/>
</dbReference>
<dbReference type="InterPro" id="IPR002471">
    <property type="entry name" value="Pept_S9_AS"/>
</dbReference>
<dbReference type="InterPro" id="IPR051167">
    <property type="entry name" value="Prolyl_oligopep/macrocyclase"/>
</dbReference>
<dbReference type="Pfam" id="PF02897">
    <property type="entry name" value="Peptidase_S9_N"/>
    <property type="match status" value="1"/>
</dbReference>
<gene>
    <name evidence="10" type="ORF">ACFQY0_10650</name>
</gene>
<keyword evidence="4" id="KW-0645">Protease</keyword>
<feature type="domain" description="Peptidase S9A N-terminal" evidence="9">
    <location>
        <begin position="23"/>
        <end position="424"/>
    </location>
</feature>
<evidence type="ECO:0000313" key="11">
    <source>
        <dbReference type="Proteomes" id="UP001596472"/>
    </source>
</evidence>
<dbReference type="EMBL" id="JBHTBS010000004">
    <property type="protein sequence ID" value="MFC7337637.1"/>
    <property type="molecule type" value="Genomic_DNA"/>
</dbReference>
<evidence type="ECO:0000259" key="8">
    <source>
        <dbReference type="Pfam" id="PF00326"/>
    </source>
</evidence>
<evidence type="ECO:0000256" key="2">
    <source>
        <dbReference type="ARBA" id="ARBA00005228"/>
    </source>
</evidence>
<dbReference type="Pfam" id="PF00326">
    <property type="entry name" value="Peptidase_S9"/>
    <property type="match status" value="1"/>
</dbReference>
<feature type="chain" id="PRO_5045299689" description="prolyl oligopeptidase" evidence="7">
    <location>
        <begin position="19"/>
        <end position="697"/>
    </location>
</feature>
<evidence type="ECO:0000256" key="5">
    <source>
        <dbReference type="ARBA" id="ARBA00022801"/>
    </source>
</evidence>
<dbReference type="InterPro" id="IPR002470">
    <property type="entry name" value="Peptidase_S9A"/>
</dbReference>
<protein>
    <recommendedName>
        <fullName evidence="3">prolyl oligopeptidase</fullName>
        <ecNumber evidence="3">3.4.21.26</ecNumber>
    </recommendedName>
</protein>
<evidence type="ECO:0000259" key="9">
    <source>
        <dbReference type="Pfam" id="PF02897"/>
    </source>
</evidence>
<evidence type="ECO:0000256" key="4">
    <source>
        <dbReference type="ARBA" id="ARBA00022670"/>
    </source>
</evidence>
<evidence type="ECO:0000256" key="6">
    <source>
        <dbReference type="ARBA" id="ARBA00022825"/>
    </source>
</evidence>
<dbReference type="PRINTS" id="PR00862">
    <property type="entry name" value="PROLIGOPTASE"/>
</dbReference>
<dbReference type="SUPFAM" id="SSF53474">
    <property type="entry name" value="alpha/beta-Hydrolases"/>
    <property type="match status" value="1"/>
</dbReference>
<evidence type="ECO:0000256" key="3">
    <source>
        <dbReference type="ARBA" id="ARBA00011897"/>
    </source>
</evidence>
<dbReference type="SUPFAM" id="SSF50993">
    <property type="entry name" value="Peptidase/esterase 'gauge' domain"/>
    <property type="match status" value="1"/>
</dbReference>
<dbReference type="PANTHER" id="PTHR42881">
    <property type="entry name" value="PROLYL ENDOPEPTIDASE"/>
    <property type="match status" value="1"/>
</dbReference>
<keyword evidence="5" id="KW-0378">Hydrolase</keyword>
<sequence>MKRALSRMLLCMPLTCLANPSYPETPRIELKETLHGVEVSDPYRWLEDDHSEETKKWVAEQNRFTQDYLSGIPQRGAIHDRLKELWNFERIGIPTEFGGRWFFQHNTGLQNQSVLKVADKLDGEARVLLDPNSLTEDGTASLADWRPSEDGSKLAWSISKGGSDWNEVFVRDVASGKDLDDHLKWVKFSHLSWAKDGSGFYYSRYDAPEEDAALTGKNEFQKLYFHKIGTPQSEDELIYQRPNDPEWGLRGSVSEDGKYLLIHIFQGTSPKNRIFYREIDSQEVIELLPDNDASYGFLGNVGPHFYFRTNLEAPRYRIIMIDIRQPERSNWKEIIPEDEAILSQASMIGDQIICSYLAHASSDIRSFDQEGKAIRNINLPGIGTAGGFRGRSDATSCFYSFTSFTNPGAIYRYDLESGTSREWRRPEVDFDSEDFVVKQVFVPSKDGTKVPVFLVHKKDLQLDGSNRTLLYGYGGFNVSQTPGFSVARAVWLERGGVLAIANLRGGGEYGSKWHESGTKLQKQNVFDDFIAAGEWLIKNNYTSSSKLAIQGGSNGGLLVGACMTQRPDLFGACLPAVGVMDMLRFHKFTIGWAWTKEYGSPDDVTQFGNLLRYSPYHNLKPGTRYPATMVTTADHDDRVVPAHSFKFAARLQECQAKDGPPVLIRIDTSAGHGAGTALDKVIERVADQWSFLEENLN</sequence>
<dbReference type="RefSeq" id="WP_379712102.1">
    <property type="nucleotide sequence ID" value="NZ_JBHTBS010000004.1"/>
</dbReference>
<proteinExistence type="inferred from homology"/>
<feature type="domain" description="Peptidase S9 prolyl oligopeptidase catalytic" evidence="8">
    <location>
        <begin position="484"/>
        <end position="697"/>
    </location>
</feature>
<comment type="caution">
    <text evidence="10">The sequence shown here is derived from an EMBL/GenBank/DDBJ whole genome shotgun (WGS) entry which is preliminary data.</text>
</comment>
<keyword evidence="6" id="KW-0720">Serine protease</keyword>
<comment type="catalytic activity">
    <reaction evidence="1">
        <text>Hydrolysis of Pro-|-Xaa &gt;&gt; Ala-|-Xaa in oligopeptides.</text>
        <dbReference type="EC" id="3.4.21.26"/>
    </reaction>
</comment>
<dbReference type="PROSITE" id="PS00708">
    <property type="entry name" value="PRO_ENDOPEP_SER"/>
    <property type="match status" value="1"/>
</dbReference>
<keyword evidence="11" id="KW-1185">Reference proteome</keyword>
<dbReference type="InterPro" id="IPR001375">
    <property type="entry name" value="Peptidase_S9_cat"/>
</dbReference>
<dbReference type="Proteomes" id="UP001596472">
    <property type="component" value="Unassembled WGS sequence"/>
</dbReference>
<organism evidence="10 11">
    <name type="scientific">Haloferula chungangensis</name>
    <dbReference type="NCBI Taxonomy" id="1048331"/>
    <lineage>
        <taxon>Bacteria</taxon>
        <taxon>Pseudomonadati</taxon>
        <taxon>Verrucomicrobiota</taxon>
        <taxon>Verrucomicrobiia</taxon>
        <taxon>Verrucomicrobiales</taxon>
        <taxon>Verrucomicrobiaceae</taxon>
        <taxon>Haloferula</taxon>
    </lineage>
</organism>
<keyword evidence="7" id="KW-0732">Signal</keyword>
<feature type="signal peptide" evidence="7">
    <location>
        <begin position="1"/>
        <end position="18"/>
    </location>
</feature>
<dbReference type="EC" id="3.4.21.26" evidence="3"/>
<evidence type="ECO:0000256" key="7">
    <source>
        <dbReference type="SAM" id="SignalP"/>
    </source>
</evidence>
<accession>A0ABW2L858</accession>
<evidence type="ECO:0000256" key="1">
    <source>
        <dbReference type="ARBA" id="ARBA00001070"/>
    </source>
</evidence>
<evidence type="ECO:0000313" key="10">
    <source>
        <dbReference type="EMBL" id="MFC7337637.1"/>
    </source>
</evidence>
<name>A0ABW2L858_9BACT</name>
<reference evidence="11" key="1">
    <citation type="journal article" date="2019" name="Int. J. Syst. Evol. Microbiol.">
        <title>The Global Catalogue of Microorganisms (GCM) 10K type strain sequencing project: providing services to taxonomists for standard genome sequencing and annotation.</title>
        <authorList>
            <consortium name="The Broad Institute Genomics Platform"/>
            <consortium name="The Broad Institute Genome Sequencing Center for Infectious Disease"/>
            <person name="Wu L."/>
            <person name="Ma J."/>
        </authorList>
    </citation>
    <scope>NUCLEOTIDE SEQUENCE [LARGE SCALE GENOMIC DNA]</scope>
    <source>
        <strain evidence="11">CGMCC 4.1467</strain>
    </source>
</reference>
<dbReference type="PANTHER" id="PTHR42881:SF2">
    <property type="entry name" value="PROLYL ENDOPEPTIDASE"/>
    <property type="match status" value="1"/>
</dbReference>
<dbReference type="InterPro" id="IPR023302">
    <property type="entry name" value="Pept_S9A_N"/>
</dbReference>
<comment type="similarity">
    <text evidence="2">Belongs to the peptidase S9A family.</text>
</comment>
<dbReference type="InterPro" id="IPR029058">
    <property type="entry name" value="AB_hydrolase_fold"/>
</dbReference>
<dbReference type="Gene3D" id="2.130.10.120">
    <property type="entry name" value="Prolyl oligopeptidase, N-terminal domain"/>
    <property type="match status" value="1"/>
</dbReference>